<keyword evidence="2" id="KW-1185">Reference proteome</keyword>
<dbReference type="KEGG" id="aol:S58_11620"/>
<evidence type="ECO:0000313" key="1">
    <source>
        <dbReference type="EMBL" id="BAM87172.1"/>
    </source>
</evidence>
<name>M4Z336_9BRAD</name>
<dbReference type="HOGENOM" id="CLU_2647412_0_0_5"/>
<dbReference type="STRING" id="1245469.S58_11620"/>
<accession>M4Z336</accession>
<evidence type="ECO:0000313" key="2">
    <source>
        <dbReference type="Proteomes" id="UP000011841"/>
    </source>
</evidence>
<proteinExistence type="predicted"/>
<reference evidence="1 2" key="1">
    <citation type="journal article" date="2013" name="Appl. Environ. Microbiol.">
        <title>Genome analysis suggests that the soil oligotrophic bacterium Agromonas oligotrophica (Bradyrhizobium oligotrophicum) is a nitrogen-fixing symbiont of Aeschynomene indica.</title>
        <authorList>
            <person name="Okubo T."/>
            <person name="Fukushima S."/>
            <person name="Itakura M."/>
            <person name="Oshima K."/>
            <person name="Longtonglang A."/>
            <person name="Teaumroong N."/>
            <person name="Mitsui H."/>
            <person name="Hattori M."/>
            <person name="Hattori R."/>
            <person name="Hattori T."/>
            <person name="Minamisawa K."/>
        </authorList>
    </citation>
    <scope>NUCLEOTIDE SEQUENCE [LARGE SCALE GENOMIC DNA]</scope>
    <source>
        <strain evidence="1 2">S58</strain>
    </source>
</reference>
<dbReference type="Proteomes" id="UP000011841">
    <property type="component" value="Chromosome"/>
</dbReference>
<organism evidence="1 2">
    <name type="scientific">Bradyrhizobium oligotrophicum S58</name>
    <dbReference type="NCBI Taxonomy" id="1245469"/>
    <lineage>
        <taxon>Bacteria</taxon>
        <taxon>Pseudomonadati</taxon>
        <taxon>Pseudomonadota</taxon>
        <taxon>Alphaproteobacteria</taxon>
        <taxon>Hyphomicrobiales</taxon>
        <taxon>Nitrobacteraceae</taxon>
        <taxon>Bradyrhizobium</taxon>
    </lineage>
</organism>
<dbReference type="AlphaFoldDB" id="M4Z336"/>
<protein>
    <submittedName>
        <fullName evidence="1">Uncharacterized protein</fullName>
    </submittedName>
</protein>
<dbReference type="EMBL" id="AP012603">
    <property type="protein sequence ID" value="BAM87172.1"/>
    <property type="molecule type" value="Genomic_DNA"/>
</dbReference>
<gene>
    <name evidence="1" type="ORF">S58_11620</name>
</gene>
<sequence length="76" mass="7686">MASISLRRSASEGGAGGGFDMVRVTLRQATGNARPQGTAAVLSDAGDLRNSKFTLCGRGLADLQPRGAGSINPSLP</sequence>